<dbReference type="InterPro" id="IPR005471">
    <property type="entry name" value="Tscrpt_reg_IclR_N"/>
</dbReference>
<dbReference type="EMBL" id="UWPJ01000018">
    <property type="protein sequence ID" value="VCU70393.1"/>
    <property type="molecule type" value="Genomic_DNA"/>
</dbReference>
<keyword evidence="3" id="KW-0804">Transcription</keyword>
<evidence type="ECO:0000256" key="1">
    <source>
        <dbReference type="ARBA" id="ARBA00023015"/>
    </source>
</evidence>
<reference evidence="6 7" key="1">
    <citation type="submission" date="2018-10" db="EMBL/GenBank/DDBJ databases">
        <authorList>
            <person name="Criscuolo A."/>
        </authorList>
    </citation>
    <scope>NUCLEOTIDE SEQUENCE [LARGE SCALE GENOMIC DNA]</scope>
    <source>
        <strain evidence="6">DnA1</strain>
    </source>
</reference>
<evidence type="ECO:0000259" key="4">
    <source>
        <dbReference type="PROSITE" id="PS51077"/>
    </source>
</evidence>
<dbReference type="AlphaFoldDB" id="A0A3P4B295"/>
<dbReference type="Pfam" id="PF09339">
    <property type="entry name" value="HTH_IclR"/>
    <property type="match status" value="1"/>
</dbReference>
<dbReference type="Proteomes" id="UP000277294">
    <property type="component" value="Unassembled WGS sequence"/>
</dbReference>
<dbReference type="InterPro" id="IPR036390">
    <property type="entry name" value="WH_DNA-bd_sf"/>
</dbReference>
<keyword evidence="1" id="KW-0805">Transcription regulation</keyword>
<dbReference type="PROSITE" id="PS51077">
    <property type="entry name" value="HTH_ICLR"/>
    <property type="match status" value="1"/>
</dbReference>
<dbReference type="Pfam" id="PF01614">
    <property type="entry name" value="IclR_C"/>
    <property type="match status" value="1"/>
</dbReference>
<feature type="domain" description="HTH iclR-type" evidence="4">
    <location>
        <begin position="20"/>
        <end position="81"/>
    </location>
</feature>
<dbReference type="GO" id="GO:0003677">
    <property type="term" value="F:DNA binding"/>
    <property type="evidence" value="ECO:0007669"/>
    <property type="project" value="UniProtKB-KW"/>
</dbReference>
<dbReference type="SUPFAM" id="SSF55781">
    <property type="entry name" value="GAF domain-like"/>
    <property type="match status" value="1"/>
</dbReference>
<dbReference type="InterPro" id="IPR029016">
    <property type="entry name" value="GAF-like_dom_sf"/>
</dbReference>
<dbReference type="OrthoDB" id="5401369at2"/>
<dbReference type="InterPro" id="IPR014757">
    <property type="entry name" value="Tscrpt_reg_IclR_C"/>
</dbReference>
<gene>
    <name evidence="6" type="primary">rhmR</name>
    <name evidence="6" type="ORF">PIGHUM_02465</name>
</gene>
<dbReference type="PANTHER" id="PTHR30136">
    <property type="entry name" value="HELIX-TURN-HELIX TRANSCRIPTIONAL REGULATOR, ICLR FAMILY"/>
    <property type="match status" value="1"/>
</dbReference>
<keyword evidence="2" id="KW-0238">DNA-binding</keyword>
<dbReference type="Gene3D" id="3.30.450.40">
    <property type="match status" value="1"/>
</dbReference>
<evidence type="ECO:0000256" key="3">
    <source>
        <dbReference type="ARBA" id="ARBA00023163"/>
    </source>
</evidence>
<accession>A0A3P4B295</accession>
<dbReference type="PROSITE" id="PS51078">
    <property type="entry name" value="ICLR_ED"/>
    <property type="match status" value="1"/>
</dbReference>
<evidence type="ECO:0000313" key="7">
    <source>
        <dbReference type="Proteomes" id="UP000277294"/>
    </source>
</evidence>
<dbReference type="SUPFAM" id="SSF46785">
    <property type="entry name" value="Winged helix' DNA-binding domain"/>
    <property type="match status" value="1"/>
</dbReference>
<proteinExistence type="predicted"/>
<dbReference type="GO" id="GO:0003700">
    <property type="term" value="F:DNA-binding transcription factor activity"/>
    <property type="evidence" value="ECO:0007669"/>
    <property type="project" value="TreeGrafter"/>
</dbReference>
<dbReference type="PANTHER" id="PTHR30136:SF35">
    <property type="entry name" value="HTH-TYPE TRANSCRIPTIONAL REGULATOR RV1719"/>
    <property type="match status" value="1"/>
</dbReference>
<dbReference type="SMART" id="SM00346">
    <property type="entry name" value="HTH_ICLR"/>
    <property type="match status" value="1"/>
</dbReference>
<dbReference type="Gene3D" id="1.10.10.10">
    <property type="entry name" value="Winged helix-like DNA-binding domain superfamily/Winged helix DNA-binding domain"/>
    <property type="match status" value="1"/>
</dbReference>
<keyword evidence="7" id="KW-1185">Reference proteome</keyword>
<sequence>MPATADSFDHDEPAGKAGLVSPVVRAFRLLRYVVEGGSTSNLSEVGRTIDVNRVTVMRLIATLEHEGVLEALPQGGHRIGLGFLKLASAATAADDMLDLGRRVLADVRAALNMSAYLAALDGSHVVYLLRDMPEAGLISSVKVGTRLAAPLTTPGRVLLAWQPAGALETVLAQLHREAGLPDPARLRAQLAQDREQGCAWSFSGFEAGIDSCAAPVFDALGAAVAAISVAGPEAAYQTQPGLRARAEQAVKNGARDLSLLLGSRHYPPAA</sequence>
<dbReference type="InterPro" id="IPR036388">
    <property type="entry name" value="WH-like_DNA-bd_sf"/>
</dbReference>
<dbReference type="GO" id="GO:0045892">
    <property type="term" value="P:negative regulation of DNA-templated transcription"/>
    <property type="evidence" value="ECO:0007669"/>
    <property type="project" value="TreeGrafter"/>
</dbReference>
<protein>
    <submittedName>
        <fullName evidence="6">Putative HTH-type transcriptional regulator RhmR</fullName>
    </submittedName>
</protein>
<dbReference type="InterPro" id="IPR050707">
    <property type="entry name" value="HTH_MetabolicPath_Reg"/>
</dbReference>
<evidence type="ECO:0000313" key="6">
    <source>
        <dbReference type="EMBL" id="VCU70393.1"/>
    </source>
</evidence>
<organism evidence="6 7">
    <name type="scientific">Pigmentiphaga humi</name>
    <dbReference type="NCBI Taxonomy" id="2478468"/>
    <lineage>
        <taxon>Bacteria</taxon>
        <taxon>Pseudomonadati</taxon>
        <taxon>Pseudomonadota</taxon>
        <taxon>Betaproteobacteria</taxon>
        <taxon>Burkholderiales</taxon>
        <taxon>Alcaligenaceae</taxon>
        <taxon>Pigmentiphaga</taxon>
    </lineage>
</organism>
<evidence type="ECO:0000259" key="5">
    <source>
        <dbReference type="PROSITE" id="PS51078"/>
    </source>
</evidence>
<evidence type="ECO:0000256" key="2">
    <source>
        <dbReference type="ARBA" id="ARBA00023125"/>
    </source>
</evidence>
<name>A0A3P4B295_9BURK</name>
<feature type="domain" description="IclR-ED" evidence="5">
    <location>
        <begin position="82"/>
        <end position="263"/>
    </location>
</feature>